<organism evidence="2 3">
    <name type="scientific">Neurospora crassa (strain ATCC 24698 / 74-OR23-1A / CBS 708.71 / DSM 1257 / FGSC 987)</name>
    <dbReference type="NCBI Taxonomy" id="367110"/>
    <lineage>
        <taxon>Eukaryota</taxon>
        <taxon>Fungi</taxon>
        <taxon>Dikarya</taxon>
        <taxon>Ascomycota</taxon>
        <taxon>Pezizomycotina</taxon>
        <taxon>Sordariomycetes</taxon>
        <taxon>Sordariomycetidae</taxon>
        <taxon>Sordariales</taxon>
        <taxon>Sordariaceae</taxon>
        <taxon>Neurospora</taxon>
    </lineage>
</organism>
<name>Q7SAE4_NEUCR</name>
<gene>
    <name evidence="2" type="ORF">NCU06286</name>
</gene>
<dbReference type="OrthoDB" id="4731237at2759"/>
<sequence>MPRLSAASKLPGQAWGTAQLQLGYAHGAGAWLSEDIEEVDFWCINLSGKAFRCFYDQIPGRLSCPSTQADLAAKVTKIVIFPHPHSYSHLTPSNLYLYLPMRYVHLQPTVVTNGDANITPHRNMPGPIRGSDSNGNGGNNRYQPYYFGSSNVPLPLRPRLDGTLPVARAAPPTQPDPTKRWNKLKNFMPKVGMKFQAGSTVTTRLRRDKAIWYAMMDTLLFFKARHLQTSLREIMDIATDAAIKRKPPVDFFESLGHGDGLITADATLHFLRSVRESHPLSRRLSSSTFAELFAEIVKAREAYLADHEEGSTDQYPVSPLVQAVDRFLAVAWFWDGMDILVKMESEHAELDDNDETTEEQEEIDSDGEDTPVAGAAAVSSLVADFDGCTIWTLSTNNYVDDVDLFADVDPLTDEEENEVMGDTHHDS</sequence>
<evidence type="ECO:0000313" key="2">
    <source>
        <dbReference type="EMBL" id="EAA33312.1"/>
    </source>
</evidence>
<dbReference type="InParanoid" id="Q7SAE4"/>
<dbReference type="RefSeq" id="XP_962548.1">
    <property type="nucleotide sequence ID" value="XM_957455.1"/>
</dbReference>
<evidence type="ECO:0000313" key="3">
    <source>
        <dbReference type="Proteomes" id="UP000001805"/>
    </source>
</evidence>
<reference evidence="2 3" key="1">
    <citation type="journal article" date="2003" name="Nature">
        <title>The genome sequence of the filamentous fungus Neurospora crassa.</title>
        <authorList>
            <person name="Galagan J.E."/>
            <person name="Calvo S.E."/>
            <person name="Borkovich K.A."/>
            <person name="Selker E.U."/>
            <person name="Read N.D."/>
            <person name="Jaffe D."/>
            <person name="FitzHugh W."/>
            <person name="Ma L.J."/>
            <person name="Smirnov S."/>
            <person name="Purcell S."/>
            <person name="Rehman B."/>
            <person name="Elkins T."/>
            <person name="Engels R."/>
            <person name="Wang S."/>
            <person name="Nielsen C.B."/>
            <person name="Butler J."/>
            <person name="Endrizzi M."/>
            <person name="Qui D."/>
            <person name="Ianakiev P."/>
            <person name="Bell-Pedersen D."/>
            <person name="Nelson M.A."/>
            <person name="Werner-Washburne M."/>
            <person name="Selitrennikoff C.P."/>
            <person name="Kinsey J.A."/>
            <person name="Braun E.L."/>
            <person name="Zelter A."/>
            <person name="Schulte U."/>
            <person name="Kothe G.O."/>
            <person name="Jedd G."/>
            <person name="Mewes W."/>
            <person name="Staben C."/>
            <person name="Marcotte E."/>
            <person name="Greenberg D."/>
            <person name="Roy A."/>
            <person name="Foley K."/>
            <person name="Naylor J."/>
            <person name="Stange-Thomann N."/>
            <person name="Barrett R."/>
            <person name="Gnerre S."/>
            <person name="Kamal M."/>
            <person name="Kamvysselis M."/>
            <person name="Mauceli E."/>
            <person name="Bielke C."/>
            <person name="Rudd S."/>
            <person name="Frishman D."/>
            <person name="Krystofova S."/>
            <person name="Rasmussen C."/>
            <person name="Metzenberg R.L."/>
            <person name="Perkins D.D."/>
            <person name="Kroken S."/>
            <person name="Cogoni C."/>
            <person name="Macino G."/>
            <person name="Catcheside D."/>
            <person name="Li W."/>
            <person name="Pratt R.J."/>
            <person name="Osmani S.A."/>
            <person name="DeSouza C.P."/>
            <person name="Glass L."/>
            <person name="Orbach M.J."/>
            <person name="Berglund J.A."/>
            <person name="Voelker R."/>
            <person name="Yarden O."/>
            <person name="Plamann M."/>
            <person name="Seiler S."/>
            <person name="Dunlap J."/>
            <person name="Radford A."/>
            <person name="Aramayo R."/>
            <person name="Natvig D.O."/>
            <person name="Alex L.A."/>
            <person name="Mannhaupt G."/>
            <person name="Ebbole D.J."/>
            <person name="Freitag M."/>
            <person name="Paulsen I."/>
            <person name="Sachs M.S."/>
            <person name="Lander E.S."/>
            <person name="Nusbaum C."/>
            <person name="Birren B."/>
        </authorList>
    </citation>
    <scope>NUCLEOTIDE SEQUENCE [LARGE SCALE GENOMIC DNA]</scope>
    <source>
        <strain evidence="3">ATCC 24698 / 74-OR23-1A / CBS 708.71 / DSM 1257 / FGSC 987</strain>
    </source>
</reference>
<accession>Q7SAE4</accession>
<proteinExistence type="predicted"/>
<dbReference type="GeneID" id="3878723"/>
<dbReference type="STRING" id="367110.Q7SAE4"/>
<dbReference type="AlphaFoldDB" id="Q7SAE4"/>
<dbReference type="Proteomes" id="UP000001805">
    <property type="component" value="Chromosome 4, Linkage Group IV"/>
</dbReference>
<protein>
    <submittedName>
        <fullName evidence="2">Uncharacterized protein</fullName>
    </submittedName>
</protein>
<evidence type="ECO:0000256" key="1">
    <source>
        <dbReference type="SAM" id="MobiDB-lite"/>
    </source>
</evidence>
<dbReference type="OMA" id="KMESEHA"/>
<feature type="compositionally biased region" description="Acidic residues" evidence="1">
    <location>
        <begin position="351"/>
        <end position="369"/>
    </location>
</feature>
<dbReference type="VEuPathDB" id="FungiDB:NCU06286"/>
<keyword evidence="3" id="KW-1185">Reference proteome</keyword>
<dbReference type="EMBL" id="CM002239">
    <property type="protein sequence ID" value="EAA33312.1"/>
    <property type="molecule type" value="Genomic_DNA"/>
</dbReference>
<dbReference type="PaxDb" id="5141-EFNCRP00000006081"/>
<dbReference type="KEGG" id="ncr:NCU06286"/>
<dbReference type="HOGENOM" id="CLU_642652_0_0_1"/>
<feature type="region of interest" description="Disordered" evidence="1">
    <location>
        <begin position="348"/>
        <end position="371"/>
    </location>
</feature>